<name>A0AA88XW46_PINIB</name>
<feature type="transmembrane region" description="Helical" evidence="1">
    <location>
        <begin position="103"/>
        <end position="128"/>
    </location>
</feature>
<dbReference type="GO" id="GO:0016747">
    <property type="term" value="F:acyltransferase activity, transferring groups other than amino-acyl groups"/>
    <property type="evidence" value="ECO:0007669"/>
    <property type="project" value="InterPro"/>
</dbReference>
<feature type="transmembrane region" description="Helical" evidence="1">
    <location>
        <begin position="218"/>
        <end position="236"/>
    </location>
</feature>
<reference evidence="4" key="1">
    <citation type="submission" date="2019-08" db="EMBL/GenBank/DDBJ databases">
        <title>The improved chromosome-level genome for the pearl oyster Pinctada fucata martensii using PacBio sequencing and Hi-C.</title>
        <authorList>
            <person name="Zheng Z."/>
        </authorList>
    </citation>
    <scope>NUCLEOTIDE SEQUENCE</scope>
    <source>
        <strain evidence="4">ZZ-2019</strain>
        <tissue evidence="4">Adductor muscle</tissue>
    </source>
</reference>
<dbReference type="PANTHER" id="PTHR11161">
    <property type="entry name" value="O-ACYLTRANSFERASE"/>
    <property type="match status" value="1"/>
</dbReference>
<dbReference type="AlphaFoldDB" id="A0AA88XW46"/>
<feature type="transmembrane region" description="Helical" evidence="1">
    <location>
        <begin position="395"/>
        <end position="416"/>
    </location>
</feature>
<feature type="domain" description="Acyltransferase 3" evidence="2">
    <location>
        <begin position="211"/>
        <end position="601"/>
    </location>
</feature>
<gene>
    <name evidence="4" type="ORF">FSP39_009594</name>
</gene>
<proteinExistence type="predicted"/>
<keyword evidence="1" id="KW-1133">Transmembrane helix</keyword>
<keyword evidence="1" id="KW-0472">Membrane</keyword>
<feature type="transmembrane region" description="Helical" evidence="1">
    <location>
        <begin position="581"/>
        <end position="604"/>
    </location>
</feature>
<feature type="transmembrane region" description="Helical" evidence="1">
    <location>
        <begin position="443"/>
        <end position="461"/>
    </location>
</feature>
<feature type="transmembrane region" description="Helical" evidence="1">
    <location>
        <begin position="296"/>
        <end position="319"/>
    </location>
</feature>
<feature type="transmembrane region" description="Helical" evidence="1">
    <location>
        <begin position="62"/>
        <end position="82"/>
    </location>
</feature>
<evidence type="ECO:0000259" key="3">
    <source>
        <dbReference type="Pfam" id="PF20146"/>
    </source>
</evidence>
<feature type="domain" description="Nose resistant-to-fluoxetine protein N-terminal" evidence="3">
    <location>
        <begin position="6"/>
        <end position="54"/>
    </location>
</feature>
<feature type="transmembrane region" description="Helical" evidence="1">
    <location>
        <begin position="516"/>
        <end position="540"/>
    </location>
</feature>
<dbReference type="Pfam" id="PF01757">
    <property type="entry name" value="Acyl_transf_3"/>
    <property type="match status" value="1"/>
</dbReference>
<comment type="caution">
    <text evidence="4">The sequence shown here is derived from an EMBL/GenBank/DDBJ whole genome shotgun (WGS) entry which is preliminary data.</text>
</comment>
<evidence type="ECO:0008006" key="6">
    <source>
        <dbReference type="Google" id="ProtNLM"/>
    </source>
</evidence>
<dbReference type="Pfam" id="PF20146">
    <property type="entry name" value="NRF"/>
    <property type="match status" value="1"/>
</dbReference>
<feature type="transmembrane region" description="Helical" evidence="1">
    <location>
        <begin position="331"/>
        <end position="349"/>
    </location>
</feature>
<dbReference type="InterPro" id="IPR052728">
    <property type="entry name" value="O2_lipid_transport_reg"/>
</dbReference>
<evidence type="ECO:0000313" key="5">
    <source>
        <dbReference type="Proteomes" id="UP001186944"/>
    </source>
</evidence>
<feature type="transmembrane region" description="Helical" evidence="1">
    <location>
        <begin position="369"/>
        <end position="388"/>
    </location>
</feature>
<evidence type="ECO:0000313" key="4">
    <source>
        <dbReference type="EMBL" id="KAK3084177.1"/>
    </source>
</evidence>
<evidence type="ECO:0000256" key="1">
    <source>
        <dbReference type="SAM" id="Phobius"/>
    </source>
</evidence>
<accession>A0AA88XW46</accession>
<dbReference type="InterPro" id="IPR006621">
    <property type="entry name" value="Nose-resist-to-fluoxetine_N"/>
</dbReference>
<dbReference type="Proteomes" id="UP001186944">
    <property type="component" value="Unassembled WGS sequence"/>
</dbReference>
<dbReference type="PANTHER" id="PTHR11161:SF0">
    <property type="entry name" value="O-ACYLTRANSFERASE LIKE PROTEIN"/>
    <property type="match status" value="1"/>
</dbReference>
<protein>
    <recommendedName>
        <fullName evidence="6">Nose resistant to fluoxetine protein 6</fullName>
    </recommendedName>
</protein>
<keyword evidence="1" id="KW-0812">Transmembrane</keyword>
<dbReference type="EMBL" id="VSWD01000013">
    <property type="protein sequence ID" value="KAK3084177.1"/>
    <property type="molecule type" value="Genomic_DNA"/>
</dbReference>
<keyword evidence="5" id="KW-1185">Reference proteome</keyword>
<feature type="transmembrane region" description="Helical" evidence="1">
    <location>
        <begin position="552"/>
        <end position="569"/>
    </location>
</feature>
<organism evidence="4 5">
    <name type="scientific">Pinctada imbricata</name>
    <name type="common">Atlantic pearl-oyster</name>
    <name type="synonym">Pinctada martensii</name>
    <dbReference type="NCBI Taxonomy" id="66713"/>
    <lineage>
        <taxon>Eukaryota</taxon>
        <taxon>Metazoa</taxon>
        <taxon>Spiralia</taxon>
        <taxon>Lophotrochozoa</taxon>
        <taxon>Mollusca</taxon>
        <taxon>Bivalvia</taxon>
        <taxon>Autobranchia</taxon>
        <taxon>Pteriomorphia</taxon>
        <taxon>Pterioida</taxon>
        <taxon>Pterioidea</taxon>
        <taxon>Pteriidae</taxon>
        <taxon>Pinctada</taxon>
    </lineage>
</organism>
<sequence length="623" mass="70841">IYTILVLDAEGKPPSGIMGGNLFWPGDYYQCLSVKSPLSPNETHAFQGRYCIQRLIIKLEHLFYTILICIEAFQFLPILRRVNITIKEASCYKPAPWTKGSTGALSVFAILACLVAVGTIIEVVLIHFDASNDAVSVLSSKTQQINYDEPTERTGLLGSSTDETRIFSRQMKKENKVFLRQRCRILTSFSLIRNTKSLVKTKTASGHLSVLDGMRVLSMWWVILGHTYVFIVDVLADVTKVEYIRRRFSFQVVNNATLAVDTFFFISGLLVAYLTLNKMKSTGGKVNWILFYVHRIIRLTPVYALVLLFFSALLLHTLSGPIAAYLSTTRLDRLITMCYTTWWANLLYINNFYPHLGDTKNQCLPWSWYLANDMQFYIISPIFLIILYRNKRWGISLVSLVILACIVTRGALIDYFDINYFTEDVKRHNDVPFGQHSPLYNKPFTRIAPYFVGVLSGYVLYQIDCTTRLKKIWILIGWFVAIAIGLLVVYGPYREMQDPVLDSFASSLLYGSLSRFAWGVALAWVVFACSIGCGGPINAFLSLSIWKPLGRLTYSVYLVHPIVIYYHIINSGDTRHYSDVAIIWIYVGNIVMAYAAAYVVSMMIEAPILGLEKQIRDRSNTQQ</sequence>
<feature type="transmembrane region" description="Helical" evidence="1">
    <location>
        <begin position="473"/>
        <end position="493"/>
    </location>
</feature>
<feature type="transmembrane region" description="Helical" evidence="1">
    <location>
        <begin position="256"/>
        <end position="276"/>
    </location>
</feature>
<dbReference type="InterPro" id="IPR002656">
    <property type="entry name" value="Acyl_transf_3_dom"/>
</dbReference>
<evidence type="ECO:0000259" key="2">
    <source>
        <dbReference type="Pfam" id="PF01757"/>
    </source>
</evidence>
<feature type="non-terminal residue" evidence="4">
    <location>
        <position position="1"/>
    </location>
</feature>